<dbReference type="GO" id="GO:0016759">
    <property type="term" value="F:cellulose synthase activity"/>
    <property type="evidence" value="ECO:0007669"/>
    <property type="project" value="InterPro"/>
</dbReference>
<reference evidence="8 9" key="1">
    <citation type="submission" date="2018-09" db="EMBL/GenBank/DDBJ databases">
        <authorList>
            <person name="Zhu H."/>
        </authorList>
    </citation>
    <scope>NUCLEOTIDE SEQUENCE [LARGE SCALE GENOMIC DNA]</scope>
    <source>
        <strain evidence="8 9">K1W22B-8</strain>
    </source>
</reference>
<keyword evidence="3" id="KW-0808">Transferase</keyword>
<dbReference type="Gene3D" id="3.90.550.10">
    <property type="entry name" value="Spore Coat Polysaccharide Biosynthesis Protein SpsA, Chain A"/>
    <property type="match status" value="1"/>
</dbReference>
<keyword evidence="4 7" id="KW-0812">Transmembrane</keyword>
<dbReference type="PANTHER" id="PTHR43867">
    <property type="entry name" value="CELLULOSE SYNTHASE CATALYTIC SUBUNIT A [UDP-FORMING]"/>
    <property type="match status" value="1"/>
</dbReference>
<evidence type="ECO:0000313" key="9">
    <source>
        <dbReference type="Proteomes" id="UP000284605"/>
    </source>
</evidence>
<organism evidence="8 9">
    <name type="scientific">Oleomonas cavernae</name>
    <dbReference type="NCBI Taxonomy" id="2320859"/>
    <lineage>
        <taxon>Bacteria</taxon>
        <taxon>Pseudomonadati</taxon>
        <taxon>Pseudomonadota</taxon>
        <taxon>Alphaproteobacteria</taxon>
        <taxon>Acetobacterales</taxon>
        <taxon>Acetobacteraceae</taxon>
        <taxon>Oleomonas</taxon>
    </lineage>
</organism>
<sequence>MASHHGSEDSAGAKHRGLMRDLARQALLALLTLAGLALGALIVTTPLSLEHQLLFAAVTMVLLISFRQVHARWATIFLSLLALAISSRYIYWRTTETLGFTGVVGWIFGISLYLAELYAWLMLFFGFLHTIWPLARPIRPLHEPPEAWPTVDIFVPTYNESLAIVRDTVLGALSIDYPRTR</sequence>
<proteinExistence type="predicted"/>
<dbReference type="GO" id="GO:0035438">
    <property type="term" value="F:cyclic-di-GMP binding"/>
    <property type="evidence" value="ECO:0007669"/>
    <property type="project" value="InterPro"/>
</dbReference>
<protein>
    <recommendedName>
        <fullName evidence="10">Cellulose synthase catalytic subunit [UDP-forming]</fullName>
    </recommendedName>
</protein>
<dbReference type="PANTHER" id="PTHR43867:SF2">
    <property type="entry name" value="CELLULOSE SYNTHASE CATALYTIC SUBUNIT A [UDP-FORMING]"/>
    <property type="match status" value="1"/>
</dbReference>
<keyword evidence="5 7" id="KW-1133">Transmembrane helix</keyword>
<accession>A0A418WD34</accession>
<comment type="caution">
    <text evidence="8">The sequence shown here is derived from an EMBL/GenBank/DDBJ whole genome shotgun (WGS) entry which is preliminary data.</text>
</comment>
<evidence type="ECO:0000256" key="1">
    <source>
        <dbReference type="ARBA" id="ARBA00004141"/>
    </source>
</evidence>
<dbReference type="SUPFAM" id="SSF53448">
    <property type="entry name" value="Nucleotide-diphospho-sugar transferases"/>
    <property type="match status" value="1"/>
</dbReference>
<dbReference type="InterPro" id="IPR003919">
    <property type="entry name" value="Cell_synth_A"/>
</dbReference>
<keyword evidence="2" id="KW-0328">Glycosyltransferase</keyword>
<dbReference type="InterPro" id="IPR050321">
    <property type="entry name" value="Glycosyltr_2/OpgH_subfam"/>
</dbReference>
<keyword evidence="9" id="KW-1185">Reference proteome</keyword>
<dbReference type="Proteomes" id="UP000284605">
    <property type="component" value="Unassembled WGS sequence"/>
</dbReference>
<evidence type="ECO:0000256" key="5">
    <source>
        <dbReference type="ARBA" id="ARBA00022989"/>
    </source>
</evidence>
<comment type="subcellular location">
    <subcellularLocation>
        <location evidence="1">Membrane</location>
        <topology evidence="1">Multi-pass membrane protein</topology>
    </subcellularLocation>
</comment>
<dbReference type="AlphaFoldDB" id="A0A418WD34"/>
<name>A0A418WD34_9PROT</name>
<evidence type="ECO:0000256" key="6">
    <source>
        <dbReference type="ARBA" id="ARBA00023136"/>
    </source>
</evidence>
<dbReference type="OrthoDB" id="9806824at2"/>
<feature type="transmembrane region" description="Helical" evidence="7">
    <location>
        <begin position="73"/>
        <end position="91"/>
    </location>
</feature>
<gene>
    <name evidence="8" type="ORF">D3874_13625</name>
</gene>
<dbReference type="PRINTS" id="PR01439">
    <property type="entry name" value="CELLSNTHASEA"/>
</dbReference>
<evidence type="ECO:0000256" key="4">
    <source>
        <dbReference type="ARBA" id="ARBA00022692"/>
    </source>
</evidence>
<evidence type="ECO:0000256" key="3">
    <source>
        <dbReference type="ARBA" id="ARBA00022679"/>
    </source>
</evidence>
<dbReference type="InterPro" id="IPR029044">
    <property type="entry name" value="Nucleotide-diphossugar_trans"/>
</dbReference>
<evidence type="ECO:0008006" key="10">
    <source>
        <dbReference type="Google" id="ProtNLM"/>
    </source>
</evidence>
<feature type="transmembrane region" description="Helical" evidence="7">
    <location>
        <begin position="26"/>
        <end position="43"/>
    </location>
</feature>
<evidence type="ECO:0000313" key="8">
    <source>
        <dbReference type="EMBL" id="RJF87932.1"/>
    </source>
</evidence>
<keyword evidence="6 7" id="KW-0472">Membrane</keyword>
<dbReference type="GO" id="GO:0005886">
    <property type="term" value="C:plasma membrane"/>
    <property type="evidence" value="ECO:0007669"/>
    <property type="project" value="TreeGrafter"/>
</dbReference>
<feature type="transmembrane region" description="Helical" evidence="7">
    <location>
        <begin position="103"/>
        <end position="128"/>
    </location>
</feature>
<evidence type="ECO:0000256" key="2">
    <source>
        <dbReference type="ARBA" id="ARBA00022676"/>
    </source>
</evidence>
<dbReference type="RefSeq" id="WP_119778567.1">
    <property type="nucleotide sequence ID" value="NZ_QYUK01000011.1"/>
</dbReference>
<dbReference type="GO" id="GO:0006011">
    <property type="term" value="P:UDP-alpha-D-glucose metabolic process"/>
    <property type="evidence" value="ECO:0007669"/>
    <property type="project" value="InterPro"/>
</dbReference>
<dbReference type="EMBL" id="QYUK01000011">
    <property type="protein sequence ID" value="RJF87932.1"/>
    <property type="molecule type" value="Genomic_DNA"/>
</dbReference>
<evidence type="ECO:0000256" key="7">
    <source>
        <dbReference type="SAM" id="Phobius"/>
    </source>
</evidence>